<name>A0A3M4L5K7_PSESF</name>
<evidence type="ECO:0000313" key="1">
    <source>
        <dbReference type="EMBL" id="RMQ36281.1"/>
    </source>
</evidence>
<dbReference type="Proteomes" id="UP000273140">
    <property type="component" value="Unassembled WGS sequence"/>
</dbReference>
<dbReference type="AlphaFoldDB" id="A0A3M4L5K7"/>
<gene>
    <name evidence="1" type="ORF">ALQ07_04876</name>
</gene>
<comment type="caution">
    <text evidence="1">The sequence shown here is derived from an EMBL/GenBank/DDBJ whole genome shotgun (WGS) entry which is preliminary data.</text>
</comment>
<proteinExistence type="predicted"/>
<evidence type="ECO:0000313" key="2">
    <source>
        <dbReference type="Proteomes" id="UP000273140"/>
    </source>
</evidence>
<organism evidence="1 2">
    <name type="scientific">Pseudomonas syringae pv. actinidiae</name>
    <dbReference type="NCBI Taxonomy" id="103796"/>
    <lineage>
        <taxon>Bacteria</taxon>
        <taxon>Pseudomonadati</taxon>
        <taxon>Pseudomonadota</taxon>
        <taxon>Gammaproteobacteria</taxon>
        <taxon>Pseudomonadales</taxon>
        <taxon>Pseudomonadaceae</taxon>
        <taxon>Pseudomonas</taxon>
        <taxon>Pseudomonas syringae</taxon>
    </lineage>
</organism>
<sequence length="43" mass="4596">MPWIGAYDLFAASNAVGIMLRVVIQVVTLSVKSVLQRNGTSCS</sequence>
<protein>
    <submittedName>
        <fullName evidence="1">Uncharacterized protein</fullName>
    </submittedName>
</protein>
<accession>A0A3M4L5K7</accession>
<dbReference type="EMBL" id="RBRB01000082">
    <property type="protein sequence ID" value="RMQ36281.1"/>
    <property type="molecule type" value="Genomic_DNA"/>
</dbReference>
<reference evidence="1 2" key="1">
    <citation type="submission" date="2018-08" db="EMBL/GenBank/DDBJ databases">
        <title>Recombination of ecologically and evolutionarily significant loci maintains genetic cohesion in the Pseudomonas syringae species complex.</title>
        <authorList>
            <person name="Dillon M."/>
            <person name="Thakur S."/>
            <person name="Almeida R.N.D."/>
            <person name="Weir B.S."/>
            <person name="Guttman D.S."/>
        </authorList>
    </citation>
    <scope>NUCLEOTIDE SEQUENCE [LARGE SCALE GENOMIC DNA]</scope>
    <source>
        <strain evidence="1 2">ICMP 19074</strain>
    </source>
</reference>